<dbReference type="AlphaFoldDB" id="A0A931H4K3"/>
<evidence type="ECO:0000313" key="1">
    <source>
        <dbReference type="EMBL" id="MBG9388469.1"/>
    </source>
</evidence>
<dbReference type="Proteomes" id="UP000651050">
    <property type="component" value="Unassembled WGS sequence"/>
</dbReference>
<keyword evidence="2" id="KW-1185">Reference proteome</keyword>
<dbReference type="InterPro" id="IPR011051">
    <property type="entry name" value="RmlC_Cupin_sf"/>
</dbReference>
<evidence type="ECO:0000313" key="2">
    <source>
        <dbReference type="Proteomes" id="UP000651050"/>
    </source>
</evidence>
<proteinExistence type="predicted"/>
<protein>
    <recommendedName>
        <fullName evidence="3">Cysteine dioxygenase</fullName>
    </recommendedName>
</protein>
<evidence type="ECO:0008006" key="3">
    <source>
        <dbReference type="Google" id="ProtNLM"/>
    </source>
</evidence>
<dbReference type="EMBL" id="JADWYS010000001">
    <property type="protein sequence ID" value="MBG9388469.1"/>
    <property type="molecule type" value="Genomic_DNA"/>
</dbReference>
<dbReference type="SUPFAM" id="SSF51182">
    <property type="entry name" value="RmlC-like cupins"/>
    <property type="match status" value="1"/>
</dbReference>
<name>A0A931H4K3_9BURK</name>
<dbReference type="Gene3D" id="2.60.120.10">
    <property type="entry name" value="Jelly Rolls"/>
    <property type="match status" value="1"/>
</dbReference>
<organism evidence="1 2">
    <name type="scientific">Caenimonas aquaedulcis</name>
    <dbReference type="NCBI Taxonomy" id="2793270"/>
    <lineage>
        <taxon>Bacteria</taxon>
        <taxon>Pseudomonadati</taxon>
        <taxon>Pseudomonadota</taxon>
        <taxon>Betaproteobacteria</taxon>
        <taxon>Burkholderiales</taxon>
        <taxon>Comamonadaceae</taxon>
        <taxon>Caenimonas</taxon>
    </lineage>
</organism>
<gene>
    <name evidence="1" type="ORF">I5803_10585</name>
</gene>
<accession>A0A931H4K3</accession>
<sequence>MTHTLPAFAAQVRGILLEDDTPAGREKVAALVREALADRSFIESLFDEASPERKVVYEDPELGFCILAHRYTGAKNSPPHDHGPSWAIYGQADGETVMTDWELLEAATPDKPGKVRQVREYSLTPGVAHVYNEGDLHAPSRAGPTRLLRIEGTNMERVARMKYEPVQE</sequence>
<dbReference type="InterPro" id="IPR014710">
    <property type="entry name" value="RmlC-like_jellyroll"/>
</dbReference>
<comment type="caution">
    <text evidence="1">The sequence shown here is derived from an EMBL/GenBank/DDBJ whole genome shotgun (WGS) entry which is preliminary data.</text>
</comment>
<dbReference type="RefSeq" id="WP_196986330.1">
    <property type="nucleotide sequence ID" value="NZ_JADWYS010000001.1"/>
</dbReference>
<reference evidence="1" key="1">
    <citation type="submission" date="2020-11" db="EMBL/GenBank/DDBJ databases">
        <title>Bacterial whole genome sequence for Caenimonas sp. DR4.4.</title>
        <authorList>
            <person name="Le V."/>
            <person name="Ko S.-R."/>
            <person name="Ahn C.-Y."/>
            <person name="Oh H.-M."/>
        </authorList>
    </citation>
    <scope>NUCLEOTIDE SEQUENCE</scope>
    <source>
        <strain evidence="1">DR4.4</strain>
    </source>
</reference>